<dbReference type="PROSITE" id="PS50886">
    <property type="entry name" value="TRBD"/>
    <property type="match status" value="1"/>
</dbReference>
<evidence type="ECO:0000256" key="3">
    <source>
        <dbReference type="PROSITE-ProRule" id="PRU00209"/>
    </source>
</evidence>
<dbReference type="AlphaFoldDB" id="A0AAD3HEI7"/>
<sequence>MSIDLSQYKVGIILSLEDCGKCKSGGKALRACKIRVGGTDNDNYDGDSDIVSVVTSAPNVREFSRVVVAMPGSSVLADNGEMMEVKKATVGGVISEGMLCDSIMLGWTGGAKGVAVNLPDSIEVGSVPPSSKPRPNGGGETESAPIPENLPGLFEKKLTKEEKKKLAAERKAKRKAAKEAKAKE</sequence>
<evidence type="ECO:0000313" key="6">
    <source>
        <dbReference type="EMBL" id="GFH60710.1"/>
    </source>
</evidence>
<protein>
    <recommendedName>
        <fullName evidence="5">tRNA-binding domain-containing protein</fullName>
    </recommendedName>
</protein>
<keyword evidence="7" id="KW-1185">Reference proteome</keyword>
<proteinExistence type="predicted"/>
<reference evidence="6 7" key="1">
    <citation type="journal article" date="2021" name="Sci. Rep.">
        <title>The genome of the diatom Chaetoceros tenuissimus carries an ancient integrated fragment of an extant virus.</title>
        <authorList>
            <person name="Hongo Y."/>
            <person name="Kimura K."/>
            <person name="Takaki Y."/>
            <person name="Yoshida Y."/>
            <person name="Baba S."/>
            <person name="Kobayashi G."/>
            <person name="Nagasaki K."/>
            <person name="Hano T."/>
            <person name="Tomaru Y."/>
        </authorList>
    </citation>
    <scope>NUCLEOTIDE SEQUENCE [LARGE SCALE GENOMIC DNA]</scope>
    <source>
        <strain evidence="6 7">NIES-3715</strain>
    </source>
</reference>
<feature type="region of interest" description="Disordered" evidence="4">
    <location>
        <begin position="122"/>
        <end position="184"/>
    </location>
</feature>
<dbReference type="InterPro" id="IPR012340">
    <property type="entry name" value="NA-bd_OB-fold"/>
</dbReference>
<dbReference type="EMBL" id="BLLK01000069">
    <property type="protein sequence ID" value="GFH60710.1"/>
    <property type="molecule type" value="Genomic_DNA"/>
</dbReference>
<organism evidence="6 7">
    <name type="scientific">Chaetoceros tenuissimus</name>
    <dbReference type="NCBI Taxonomy" id="426638"/>
    <lineage>
        <taxon>Eukaryota</taxon>
        <taxon>Sar</taxon>
        <taxon>Stramenopiles</taxon>
        <taxon>Ochrophyta</taxon>
        <taxon>Bacillariophyta</taxon>
        <taxon>Coscinodiscophyceae</taxon>
        <taxon>Chaetocerotophycidae</taxon>
        <taxon>Chaetocerotales</taxon>
        <taxon>Chaetocerotaceae</taxon>
        <taxon>Chaetoceros</taxon>
    </lineage>
</organism>
<evidence type="ECO:0000313" key="7">
    <source>
        <dbReference type="Proteomes" id="UP001054902"/>
    </source>
</evidence>
<accession>A0AAD3HEI7</accession>
<dbReference type="Gene3D" id="2.40.50.140">
    <property type="entry name" value="Nucleic acid-binding proteins"/>
    <property type="match status" value="1"/>
</dbReference>
<feature type="compositionally biased region" description="Basic and acidic residues" evidence="4">
    <location>
        <begin position="154"/>
        <end position="170"/>
    </location>
</feature>
<comment type="caution">
    <text evidence="6">The sequence shown here is derived from an EMBL/GenBank/DDBJ whole genome shotgun (WGS) entry which is preliminary data.</text>
</comment>
<evidence type="ECO:0000256" key="1">
    <source>
        <dbReference type="ARBA" id="ARBA00022555"/>
    </source>
</evidence>
<keyword evidence="2 3" id="KW-0694">RNA-binding</keyword>
<keyword evidence="1 3" id="KW-0820">tRNA-binding</keyword>
<evidence type="ECO:0000259" key="5">
    <source>
        <dbReference type="PROSITE" id="PS50886"/>
    </source>
</evidence>
<dbReference type="Proteomes" id="UP001054902">
    <property type="component" value="Unassembled WGS sequence"/>
</dbReference>
<dbReference type="SUPFAM" id="SSF50249">
    <property type="entry name" value="Nucleic acid-binding proteins"/>
    <property type="match status" value="1"/>
</dbReference>
<dbReference type="GO" id="GO:0000049">
    <property type="term" value="F:tRNA binding"/>
    <property type="evidence" value="ECO:0007669"/>
    <property type="project" value="UniProtKB-UniRule"/>
</dbReference>
<evidence type="ECO:0000256" key="2">
    <source>
        <dbReference type="ARBA" id="ARBA00022884"/>
    </source>
</evidence>
<evidence type="ECO:0000256" key="4">
    <source>
        <dbReference type="SAM" id="MobiDB-lite"/>
    </source>
</evidence>
<gene>
    <name evidence="6" type="ORF">CTEN210_17186</name>
</gene>
<feature type="domain" description="TRNA-binding" evidence="5">
    <location>
        <begin position="2"/>
        <end position="129"/>
    </location>
</feature>
<dbReference type="InterPro" id="IPR002547">
    <property type="entry name" value="tRNA-bd_dom"/>
</dbReference>
<name>A0AAD3HEI7_9STRA</name>